<organism evidence="1 2">
    <name type="scientific">Populus trichocarpa</name>
    <name type="common">Western balsam poplar</name>
    <name type="synonym">Populus balsamifera subsp. trichocarpa</name>
    <dbReference type="NCBI Taxonomy" id="3694"/>
    <lineage>
        <taxon>Eukaryota</taxon>
        <taxon>Viridiplantae</taxon>
        <taxon>Streptophyta</taxon>
        <taxon>Embryophyta</taxon>
        <taxon>Tracheophyta</taxon>
        <taxon>Spermatophyta</taxon>
        <taxon>Magnoliopsida</taxon>
        <taxon>eudicotyledons</taxon>
        <taxon>Gunneridae</taxon>
        <taxon>Pentapetalae</taxon>
        <taxon>rosids</taxon>
        <taxon>fabids</taxon>
        <taxon>Malpighiales</taxon>
        <taxon>Salicaceae</taxon>
        <taxon>Saliceae</taxon>
        <taxon>Populus</taxon>
    </lineage>
</organism>
<sequence length="60" mass="7037">MATWPGYWLGFGRQTCQRPGVRWSLMEDYRCSSTGLCQGRVTNWAQNLKLSLLQYYPETM</sequence>
<proteinExistence type="predicted"/>
<protein>
    <submittedName>
        <fullName evidence="1">Uncharacterized protein</fullName>
    </submittedName>
</protein>
<gene>
    <name evidence="1" type="ORF">POPTR_006G102050v4</name>
</gene>
<dbReference type="EMBL" id="CM009295">
    <property type="protein sequence ID" value="KAI9392505.1"/>
    <property type="molecule type" value="Genomic_DNA"/>
</dbReference>
<accession>A0ACC0STC3</accession>
<evidence type="ECO:0000313" key="2">
    <source>
        <dbReference type="Proteomes" id="UP000006729"/>
    </source>
</evidence>
<reference evidence="1 2" key="1">
    <citation type="journal article" date="2006" name="Science">
        <title>The genome of black cottonwood, Populus trichocarpa (Torr. &amp; Gray).</title>
        <authorList>
            <person name="Tuskan G.A."/>
            <person name="Difazio S."/>
            <person name="Jansson S."/>
            <person name="Bohlmann J."/>
            <person name="Grigoriev I."/>
            <person name="Hellsten U."/>
            <person name="Putnam N."/>
            <person name="Ralph S."/>
            <person name="Rombauts S."/>
            <person name="Salamov A."/>
            <person name="Schein J."/>
            <person name="Sterck L."/>
            <person name="Aerts A."/>
            <person name="Bhalerao R.R."/>
            <person name="Bhalerao R.P."/>
            <person name="Blaudez D."/>
            <person name="Boerjan W."/>
            <person name="Brun A."/>
            <person name="Brunner A."/>
            <person name="Busov V."/>
            <person name="Campbell M."/>
            <person name="Carlson J."/>
            <person name="Chalot M."/>
            <person name="Chapman J."/>
            <person name="Chen G.L."/>
            <person name="Cooper D."/>
            <person name="Coutinho P.M."/>
            <person name="Couturier J."/>
            <person name="Covert S."/>
            <person name="Cronk Q."/>
            <person name="Cunningham R."/>
            <person name="Davis J."/>
            <person name="Degroeve S."/>
            <person name="Dejardin A."/>
            <person name="Depamphilis C."/>
            <person name="Detter J."/>
            <person name="Dirks B."/>
            <person name="Dubchak I."/>
            <person name="Duplessis S."/>
            <person name="Ehlting J."/>
            <person name="Ellis B."/>
            <person name="Gendler K."/>
            <person name="Goodstein D."/>
            <person name="Gribskov M."/>
            <person name="Grimwood J."/>
            <person name="Groover A."/>
            <person name="Gunter L."/>
            <person name="Hamberger B."/>
            <person name="Heinze B."/>
            <person name="Helariutta Y."/>
            <person name="Henrissat B."/>
            <person name="Holligan D."/>
            <person name="Holt R."/>
            <person name="Huang W."/>
            <person name="Islam-Faridi N."/>
            <person name="Jones S."/>
            <person name="Jones-Rhoades M."/>
            <person name="Jorgensen R."/>
            <person name="Joshi C."/>
            <person name="Kangasjarvi J."/>
            <person name="Karlsson J."/>
            <person name="Kelleher C."/>
            <person name="Kirkpatrick R."/>
            <person name="Kirst M."/>
            <person name="Kohler A."/>
            <person name="Kalluri U."/>
            <person name="Larimer F."/>
            <person name="Leebens-Mack J."/>
            <person name="Leple J.C."/>
            <person name="Locascio P."/>
            <person name="Lou Y."/>
            <person name="Lucas S."/>
            <person name="Martin F."/>
            <person name="Montanini B."/>
            <person name="Napoli C."/>
            <person name="Nelson D.R."/>
            <person name="Nelson C."/>
            <person name="Nieminen K."/>
            <person name="Nilsson O."/>
            <person name="Pereda V."/>
            <person name="Peter G."/>
            <person name="Philippe R."/>
            <person name="Pilate G."/>
            <person name="Poliakov A."/>
            <person name="Razumovskaya J."/>
            <person name="Richardson P."/>
            <person name="Rinaldi C."/>
            <person name="Ritland K."/>
            <person name="Rouze P."/>
            <person name="Ryaboy D."/>
            <person name="Schmutz J."/>
            <person name="Schrader J."/>
            <person name="Segerman B."/>
            <person name="Shin H."/>
            <person name="Siddiqui A."/>
            <person name="Sterky F."/>
            <person name="Terry A."/>
            <person name="Tsai C.J."/>
            <person name="Uberbacher E."/>
            <person name="Unneberg P."/>
            <person name="Vahala J."/>
            <person name="Wall K."/>
            <person name="Wessler S."/>
            <person name="Yang G."/>
            <person name="Yin T."/>
            <person name="Douglas C."/>
            <person name="Marra M."/>
            <person name="Sandberg G."/>
            <person name="Van de Peer Y."/>
            <person name="Rokhsar D."/>
        </authorList>
    </citation>
    <scope>NUCLEOTIDE SEQUENCE [LARGE SCALE GENOMIC DNA]</scope>
    <source>
        <strain evidence="2">cv. Nisqually</strain>
    </source>
</reference>
<evidence type="ECO:0000313" key="1">
    <source>
        <dbReference type="EMBL" id="KAI9392505.1"/>
    </source>
</evidence>
<name>A0ACC0STC3_POPTR</name>
<comment type="caution">
    <text evidence="1">The sequence shown here is derived from an EMBL/GenBank/DDBJ whole genome shotgun (WGS) entry which is preliminary data.</text>
</comment>
<keyword evidence="2" id="KW-1185">Reference proteome</keyword>
<dbReference type="Proteomes" id="UP000006729">
    <property type="component" value="Chromosome 6"/>
</dbReference>